<protein>
    <submittedName>
        <fullName evidence="2">BQ5605_C009g05466 protein</fullName>
    </submittedName>
</protein>
<organism evidence="2 3">
    <name type="scientific">Microbotryum silenes-dioicae</name>
    <dbReference type="NCBI Taxonomy" id="796604"/>
    <lineage>
        <taxon>Eukaryota</taxon>
        <taxon>Fungi</taxon>
        <taxon>Dikarya</taxon>
        <taxon>Basidiomycota</taxon>
        <taxon>Pucciniomycotina</taxon>
        <taxon>Microbotryomycetes</taxon>
        <taxon>Microbotryales</taxon>
        <taxon>Microbotryaceae</taxon>
        <taxon>Microbotryum</taxon>
    </lineage>
</organism>
<evidence type="ECO:0000313" key="2">
    <source>
        <dbReference type="EMBL" id="SGY81128.1"/>
    </source>
</evidence>
<sequence length="117" mass="13065">MPSEAQISSEHSDLTSDTHSAYNYEKQEQKGLASVIRRPQNPATWLRPQTKLMDTATLPRGTRSRRCSAGIHLLANHCDTSSSLQAKVGGIWRDLCCRDSRARMPIEELLLQSEASL</sequence>
<keyword evidence="3" id="KW-1185">Reference proteome</keyword>
<dbReference type="Proteomes" id="UP000249464">
    <property type="component" value="Unassembled WGS sequence"/>
</dbReference>
<proteinExistence type="predicted"/>
<evidence type="ECO:0000256" key="1">
    <source>
        <dbReference type="SAM" id="MobiDB-lite"/>
    </source>
</evidence>
<name>A0A2X0N068_9BASI</name>
<reference evidence="2 3" key="1">
    <citation type="submission" date="2016-11" db="EMBL/GenBank/DDBJ databases">
        <authorList>
            <person name="Jaros S."/>
            <person name="Januszkiewicz K."/>
            <person name="Wedrychowicz H."/>
        </authorList>
    </citation>
    <scope>NUCLEOTIDE SEQUENCE [LARGE SCALE GENOMIC DNA]</scope>
</reference>
<feature type="region of interest" description="Disordered" evidence="1">
    <location>
        <begin position="1"/>
        <end position="23"/>
    </location>
</feature>
<dbReference type="AlphaFoldDB" id="A0A2X0N068"/>
<gene>
    <name evidence="2" type="primary">BQ5605_C009g05466</name>
    <name evidence="2" type="ORF">BQ5605_C009G05466</name>
</gene>
<evidence type="ECO:0000313" key="3">
    <source>
        <dbReference type="Proteomes" id="UP000249464"/>
    </source>
</evidence>
<dbReference type="EMBL" id="FQNC01000049">
    <property type="protein sequence ID" value="SGY81128.1"/>
    <property type="molecule type" value="Genomic_DNA"/>
</dbReference>
<accession>A0A2X0N068</accession>